<proteinExistence type="predicted"/>
<sequence length="64" mass="7581">MDGGPGANFRLTRGYAELAPNRVRTGLIQFREFQFRGSRWTHRLRRSSPLRRTRRRSPSRSPPR</sequence>
<dbReference type="EMBL" id="JBHMFI010000001">
    <property type="protein sequence ID" value="MFB9071675.1"/>
    <property type="molecule type" value="Genomic_DNA"/>
</dbReference>
<evidence type="ECO:0000256" key="1">
    <source>
        <dbReference type="SAM" id="MobiDB-lite"/>
    </source>
</evidence>
<keyword evidence="3" id="KW-1185">Reference proteome</keyword>
<protein>
    <submittedName>
        <fullName evidence="2">Uncharacterized protein</fullName>
    </submittedName>
</protein>
<accession>A0ABV5FYD4</accession>
<reference evidence="2 3" key="1">
    <citation type="submission" date="2024-09" db="EMBL/GenBank/DDBJ databases">
        <authorList>
            <person name="Sun Q."/>
            <person name="Mori K."/>
        </authorList>
    </citation>
    <scope>NUCLEOTIDE SEQUENCE [LARGE SCALE GENOMIC DNA]</scope>
    <source>
        <strain evidence="2 3">CCM 7609</strain>
    </source>
</reference>
<gene>
    <name evidence="2" type="ORF">ACFFX0_10865</name>
</gene>
<evidence type="ECO:0000313" key="3">
    <source>
        <dbReference type="Proteomes" id="UP001589575"/>
    </source>
</evidence>
<comment type="caution">
    <text evidence="2">The sequence shown here is derived from an EMBL/GenBank/DDBJ whole genome shotgun (WGS) entry which is preliminary data.</text>
</comment>
<dbReference type="Proteomes" id="UP001589575">
    <property type="component" value="Unassembled WGS sequence"/>
</dbReference>
<organism evidence="2 3">
    <name type="scientific">Citricoccus parietis</name>
    <dbReference type="NCBI Taxonomy" id="592307"/>
    <lineage>
        <taxon>Bacteria</taxon>
        <taxon>Bacillati</taxon>
        <taxon>Actinomycetota</taxon>
        <taxon>Actinomycetes</taxon>
        <taxon>Micrococcales</taxon>
        <taxon>Micrococcaceae</taxon>
        <taxon>Citricoccus</taxon>
    </lineage>
</organism>
<feature type="region of interest" description="Disordered" evidence="1">
    <location>
        <begin position="44"/>
        <end position="64"/>
    </location>
</feature>
<name>A0ABV5FYD4_9MICC</name>
<evidence type="ECO:0000313" key="2">
    <source>
        <dbReference type="EMBL" id="MFB9071675.1"/>
    </source>
</evidence>